<name>A0A517Z8W1_9PLAN</name>
<dbReference type="PROSITE" id="PS51379">
    <property type="entry name" value="4FE4S_FER_2"/>
    <property type="match status" value="1"/>
</dbReference>
<reference evidence="10 11" key="1">
    <citation type="submission" date="2019-02" db="EMBL/GenBank/DDBJ databases">
        <title>Deep-cultivation of Planctomycetes and their phenomic and genomic characterization uncovers novel biology.</title>
        <authorList>
            <person name="Wiegand S."/>
            <person name="Jogler M."/>
            <person name="Boedeker C."/>
            <person name="Pinto D."/>
            <person name="Vollmers J."/>
            <person name="Rivas-Marin E."/>
            <person name="Kohn T."/>
            <person name="Peeters S.H."/>
            <person name="Heuer A."/>
            <person name="Rast P."/>
            <person name="Oberbeckmann S."/>
            <person name="Bunk B."/>
            <person name="Jeske O."/>
            <person name="Meyerdierks A."/>
            <person name="Storesund J.E."/>
            <person name="Kallscheuer N."/>
            <person name="Luecker S."/>
            <person name="Lage O.M."/>
            <person name="Pohl T."/>
            <person name="Merkel B.J."/>
            <person name="Hornburger P."/>
            <person name="Mueller R.-W."/>
            <person name="Bruemmer F."/>
            <person name="Labrenz M."/>
            <person name="Spormann A.M."/>
            <person name="Op den Camp H."/>
            <person name="Overmann J."/>
            <person name="Amann R."/>
            <person name="Jetten M.S.M."/>
            <person name="Mascher T."/>
            <person name="Medema M.H."/>
            <person name="Devos D.P."/>
            <person name="Kaster A.-K."/>
            <person name="Ovreas L."/>
            <person name="Rohde M."/>
            <person name="Galperin M.Y."/>
            <person name="Jogler C."/>
        </authorList>
    </citation>
    <scope>NUCLEOTIDE SEQUENCE [LARGE SCALE GENOMIC DNA]</scope>
    <source>
        <strain evidence="10 11">Mal4</strain>
    </source>
</reference>
<dbReference type="Gene3D" id="1.25.10.10">
    <property type="entry name" value="Leucine-rich Repeat Variant"/>
    <property type="match status" value="1"/>
</dbReference>
<dbReference type="InterPro" id="IPR011989">
    <property type="entry name" value="ARM-like"/>
</dbReference>
<dbReference type="Proteomes" id="UP000320496">
    <property type="component" value="Chromosome"/>
</dbReference>
<dbReference type="EMBL" id="CP036275">
    <property type="protein sequence ID" value="QDU38889.1"/>
    <property type="molecule type" value="Genomic_DNA"/>
</dbReference>
<dbReference type="SUPFAM" id="SSF48371">
    <property type="entry name" value="ARM repeat"/>
    <property type="match status" value="1"/>
</dbReference>
<dbReference type="PANTHER" id="PTHR30002:SF4">
    <property type="entry name" value="EPOXYQUEUOSINE REDUCTASE"/>
    <property type="match status" value="1"/>
</dbReference>
<dbReference type="GO" id="GO:0051539">
    <property type="term" value="F:4 iron, 4 sulfur cluster binding"/>
    <property type="evidence" value="ECO:0007669"/>
    <property type="project" value="UniProtKB-KW"/>
</dbReference>
<accession>A0A517Z8W1</accession>
<keyword evidence="6 10" id="KW-0560">Oxidoreductase</keyword>
<keyword evidence="1" id="KW-0004">4Fe-4S</keyword>
<evidence type="ECO:0000256" key="5">
    <source>
        <dbReference type="ARBA" id="ARBA00022785"/>
    </source>
</evidence>
<gene>
    <name evidence="10" type="primary">queG_2</name>
    <name evidence="10" type="ORF">Mal4_32210</name>
</gene>
<dbReference type="PANTHER" id="PTHR30002">
    <property type="entry name" value="EPOXYQUEUOSINE REDUCTASE"/>
    <property type="match status" value="1"/>
</dbReference>
<feature type="domain" description="4Fe-4S ferredoxin-type" evidence="9">
    <location>
        <begin position="194"/>
        <end position="223"/>
    </location>
</feature>
<dbReference type="EC" id="1.1.-.-" evidence="10"/>
<dbReference type="SMART" id="SM00567">
    <property type="entry name" value="EZ_HEAT"/>
    <property type="match status" value="1"/>
</dbReference>
<dbReference type="InterPro" id="IPR021133">
    <property type="entry name" value="HEAT_type_2"/>
</dbReference>
<keyword evidence="8" id="KW-0411">Iron-sulfur</keyword>
<dbReference type="SUPFAM" id="SSF46548">
    <property type="entry name" value="alpha-helical ferredoxin"/>
    <property type="match status" value="1"/>
</dbReference>
<sequence length="395" mass="43518">MAKTMTQSDTNIDETNTSALAAELKRQAATLGFQLVGIAPATAPESGPHFERWLERGFAGQMEYIPRRREAYGHPEFVLESVRSVVMLAANYNSGDDSGAAPDDASLRIARYARSTADYHDVLKSRVKQLANWLHDQCPGCRTRGVVDTAPLLERDFARRAGLGWFGKNTMLINKRMGSWFFLAALLTDVDLPADQTHETSHCGTCTRCLEACPTDAFPEPHVLDARRCISYLTIELRGEPIPAELRPGIGEWLFGCDVCQDVCPWNRKAPQTNEPQWTPVLAQSAETLGETLRIDEAAFRERYRKHPIWRIGRDGLVRNACIVTANLGESRFVPDLVRLLADASSIVRGAAAWALGRLGGEVASQSLAERSSSEDDPTVTQEIAAALAHLATED</sequence>
<dbReference type="InterPro" id="IPR004453">
    <property type="entry name" value="QueG"/>
</dbReference>
<dbReference type="NCBIfam" id="TIGR00276">
    <property type="entry name" value="tRNA epoxyqueuosine(34) reductase QueG"/>
    <property type="match status" value="1"/>
</dbReference>
<dbReference type="PROSITE" id="PS50077">
    <property type="entry name" value="HEAT_REPEAT"/>
    <property type="match status" value="1"/>
</dbReference>
<evidence type="ECO:0000313" key="10">
    <source>
        <dbReference type="EMBL" id="QDU38889.1"/>
    </source>
</evidence>
<organism evidence="10 11">
    <name type="scientific">Maioricimonas rarisocia</name>
    <dbReference type="NCBI Taxonomy" id="2528026"/>
    <lineage>
        <taxon>Bacteria</taxon>
        <taxon>Pseudomonadati</taxon>
        <taxon>Planctomycetota</taxon>
        <taxon>Planctomycetia</taxon>
        <taxon>Planctomycetales</taxon>
        <taxon>Planctomycetaceae</taxon>
        <taxon>Maioricimonas</taxon>
    </lineage>
</organism>
<dbReference type="GO" id="GO:0052693">
    <property type="term" value="F:epoxyqueuosine reductase activity"/>
    <property type="evidence" value="ECO:0007669"/>
    <property type="project" value="TreeGrafter"/>
</dbReference>
<evidence type="ECO:0000313" key="11">
    <source>
        <dbReference type="Proteomes" id="UP000320496"/>
    </source>
</evidence>
<evidence type="ECO:0000256" key="2">
    <source>
        <dbReference type="ARBA" id="ARBA00022490"/>
    </source>
</evidence>
<evidence type="ECO:0000256" key="4">
    <source>
        <dbReference type="ARBA" id="ARBA00022723"/>
    </source>
</evidence>
<keyword evidence="4" id="KW-0479">Metal-binding</keyword>
<dbReference type="GO" id="GO:0008616">
    <property type="term" value="P:tRNA queuosine(34) biosynthetic process"/>
    <property type="evidence" value="ECO:0007669"/>
    <property type="project" value="UniProtKB-KW"/>
</dbReference>
<proteinExistence type="predicted"/>
<evidence type="ECO:0000256" key="7">
    <source>
        <dbReference type="ARBA" id="ARBA00023004"/>
    </source>
</evidence>
<keyword evidence="5" id="KW-0671">Queuosine biosynthesis</keyword>
<dbReference type="InterPro" id="IPR016024">
    <property type="entry name" value="ARM-type_fold"/>
</dbReference>
<dbReference type="KEGG" id="mri:Mal4_32210"/>
<dbReference type="GO" id="GO:0046872">
    <property type="term" value="F:metal ion binding"/>
    <property type="evidence" value="ECO:0007669"/>
    <property type="project" value="UniProtKB-KW"/>
</dbReference>
<keyword evidence="11" id="KW-1185">Reference proteome</keyword>
<dbReference type="InterPro" id="IPR013542">
    <property type="entry name" value="QueG_DUF1730"/>
</dbReference>
<evidence type="ECO:0000256" key="1">
    <source>
        <dbReference type="ARBA" id="ARBA00022485"/>
    </source>
</evidence>
<keyword evidence="3" id="KW-0819">tRNA processing</keyword>
<dbReference type="Gene3D" id="3.30.70.20">
    <property type="match status" value="1"/>
</dbReference>
<protein>
    <submittedName>
        <fullName evidence="10">Epoxyqueuosine reductase</fullName>
        <ecNumber evidence="10">1.1.-.-</ecNumber>
    </submittedName>
</protein>
<evidence type="ECO:0000256" key="6">
    <source>
        <dbReference type="ARBA" id="ARBA00023002"/>
    </source>
</evidence>
<keyword evidence="2" id="KW-0963">Cytoplasm</keyword>
<evidence type="ECO:0000259" key="9">
    <source>
        <dbReference type="PROSITE" id="PS51379"/>
    </source>
</evidence>
<dbReference type="AlphaFoldDB" id="A0A517Z8W1"/>
<dbReference type="Pfam" id="PF08331">
    <property type="entry name" value="QueG_DUF1730"/>
    <property type="match status" value="1"/>
</dbReference>
<keyword evidence="7" id="KW-0408">Iron</keyword>
<dbReference type="InterPro" id="IPR017900">
    <property type="entry name" value="4Fe4S_Fe_S_CS"/>
</dbReference>
<dbReference type="Pfam" id="PF13646">
    <property type="entry name" value="HEAT_2"/>
    <property type="match status" value="1"/>
</dbReference>
<dbReference type="Pfam" id="PF13484">
    <property type="entry name" value="Fer4_16"/>
    <property type="match status" value="1"/>
</dbReference>
<dbReference type="InterPro" id="IPR017896">
    <property type="entry name" value="4Fe4S_Fe-S-bd"/>
</dbReference>
<dbReference type="PROSITE" id="PS00198">
    <property type="entry name" value="4FE4S_FER_1"/>
    <property type="match status" value="1"/>
</dbReference>
<evidence type="ECO:0000256" key="3">
    <source>
        <dbReference type="ARBA" id="ARBA00022694"/>
    </source>
</evidence>
<evidence type="ECO:0000256" key="8">
    <source>
        <dbReference type="ARBA" id="ARBA00023014"/>
    </source>
</evidence>
<dbReference type="InterPro" id="IPR004155">
    <property type="entry name" value="PBS_lyase_HEAT"/>
</dbReference>
<dbReference type="RefSeq" id="WP_231746542.1">
    <property type="nucleotide sequence ID" value="NZ_CP036275.1"/>
</dbReference>